<reference evidence="2" key="1">
    <citation type="journal article" date="2011" name="Proc. Natl. Acad. Sci. U.S.A.">
        <title>Obligate biotrophy features unraveled by the genomic analysis of rust fungi.</title>
        <authorList>
            <person name="Duplessis S."/>
            <person name="Cuomo C.A."/>
            <person name="Lin Y.-C."/>
            <person name="Aerts A."/>
            <person name="Tisserant E."/>
            <person name="Veneault-Fourrey C."/>
            <person name="Joly D.L."/>
            <person name="Hacquard S."/>
            <person name="Amselem J."/>
            <person name="Cantarel B.L."/>
            <person name="Chiu R."/>
            <person name="Coutinho P.M."/>
            <person name="Feau N."/>
            <person name="Field M."/>
            <person name="Frey P."/>
            <person name="Gelhaye E."/>
            <person name="Goldberg J."/>
            <person name="Grabherr M.G."/>
            <person name="Kodira C.D."/>
            <person name="Kohler A."/>
            <person name="Kuees U."/>
            <person name="Lindquist E.A."/>
            <person name="Lucas S.M."/>
            <person name="Mago R."/>
            <person name="Mauceli E."/>
            <person name="Morin E."/>
            <person name="Murat C."/>
            <person name="Pangilinan J.L."/>
            <person name="Park R."/>
            <person name="Pearson M."/>
            <person name="Quesneville H."/>
            <person name="Rouhier N."/>
            <person name="Sakthikumar S."/>
            <person name="Salamov A.A."/>
            <person name="Schmutz J."/>
            <person name="Selles B."/>
            <person name="Shapiro H."/>
            <person name="Tanguay P."/>
            <person name="Tuskan G.A."/>
            <person name="Henrissat B."/>
            <person name="Van de Peer Y."/>
            <person name="Rouze P."/>
            <person name="Ellis J.G."/>
            <person name="Dodds P.N."/>
            <person name="Schein J.E."/>
            <person name="Zhong S."/>
            <person name="Hamelin R.C."/>
            <person name="Grigoriev I.V."/>
            <person name="Szabo L.J."/>
            <person name="Martin F."/>
        </authorList>
    </citation>
    <scope>NUCLEOTIDE SEQUENCE [LARGE SCALE GENOMIC DNA]</scope>
    <source>
        <strain evidence="2">98AG31 / pathotype 3-4-7</strain>
    </source>
</reference>
<accession>F4S854</accession>
<dbReference type="VEuPathDB" id="FungiDB:MELLADRAFT_94849"/>
<sequence length="245" mass="28356">MKRAYSALVEYMRYHLDNTYAILTALRILDLPIDRNTLPHERPNQTLGASYPIESQPTRPSPLPIPCHHHQLNQMQRRRVGDNLNEPLGIIRFTNRSIVTVFNRPILLVGASVSDGCYYHSKYQATKRDFIHPGLTMSKHFGRTGWLKLCLPHERQLPLIRSAVGRSVWSARILNILLNTFQLSGELIYCQTSHPNYIHYHGISIGQNIIHPLKLLQSQQHLWIAHITFKDHHSTYKRHQSPSID</sequence>
<dbReference type="HOGENOM" id="CLU_1133811_0_0_1"/>
<dbReference type="AlphaFoldDB" id="F4S854"/>
<dbReference type="RefSeq" id="XP_007417570.1">
    <property type="nucleotide sequence ID" value="XM_007417508.1"/>
</dbReference>
<proteinExistence type="predicted"/>
<protein>
    <submittedName>
        <fullName evidence="1">Uncharacterized protein</fullName>
    </submittedName>
</protein>
<organism evidence="2">
    <name type="scientific">Melampsora larici-populina (strain 98AG31 / pathotype 3-4-7)</name>
    <name type="common">Poplar leaf rust fungus</name>
    <dbReference type="NCBI Taxonomy" id="747676"/>
    <lineage>
        <taxon>Eukaryota</taxon>
        <taxon>Fungi</taxon>
        <taxon>Dikarya</taxon>
        <taxon>Basidiomycota</taxon>
        <taxon>Pucciniomycotina</taxon>
        <taxon>Pucciniomycetes</taxon>
        <taxon>Pucciniales</taxon>
        <taxon>Melampsoraceae</taxon>
        <taxon>Melampsora</taxon>
    </lineage>
</organism>
<evidence type="ECO:0000313" key="2">
    <source>
        <dbReference type="Proteomes" id="UP000001072"/>
    </source>
</evidence>
<evidence type="ECO:0000313" key="1">
    <source>
        <dbReference type="EMBL" id="EGF99130.1"/>
    </source>
</evidence>
<dbReference type="EMBL" id="GL883163">
    <property type="protein sequence ID" value="EGF99130.1"/>
    <property type="molecule type" value="Genomic_DNA"/>
</dbReference>
<name>F4S854_MELLP</name>
<dbReference type="GeneID" id="18937033"/>
<dbReference type="InParanoid" id="F4S854"/>
<gene>
    <name evidence="1" type="ORF">MELLADRAFT_94849</name>
</gene>
<dbReference type="Proteomes" id="UP000001072">
    <property type="component" value="Unassembled WGS sequence"/>
</dbReference>
<dbReference type="KEGG" id="mlr:MELLADRAFT_94849"/>
<keyword evidence="2" id="KW-1185">Reference proteome</keyword>